<dbReference type="Proteomes" id="UP000046395">
    <property type="component" value="Unassembled WGS sequence"/>
</dbReference>
<feature type="compositionally biased region" description="Polar residues" evidence="1">
    <location>
        <begin position="24"/>
        <end position="33"/>
    </location>
</feature>
<evidence type="ECO:0000313" key="3">
    <source>
        <dbReference type="WBParaSite" id="TMUE_1000003312.1"/>
    </source>
</evidence>
<accession>A0A5S6Q8M5</accession>
<name>A0A5S6Q8M5_TRIMR</name>
<dbReference type="AlphaFoldDB" id="A0A5S6Q8M5"/>
<sequence length="76" mass="8656">MTASVDATKLWSSNPRVHVCPMNGNRSRQTGSQRTHRQEVFVARDAEPLAFLPSNRLTFPSRYALHFGTVQEWKLA</sequence>
<keyword evidence="2" id="KW-1185">Reference proteome</keyword>
<feature type="region of interest" description="Disordered" evidence="1">
    <location>
        <begin position="16"/>
        <end position="36"/>
    </location>
</feature>
<organism evidence="2 3">
    <name type="scientific">Trichuris muris</name>
    <name type="common">Mouse whipworm</name>
    <dbReference type="NCBI Taxonomy" id="70415"/>
    <lineage>
        <taxon>Eukaryota</taxon>
        <taxon>Metazoa</taxon>
        <taxon>Ecdysozoa</taxon>
        <taxon>Nematoda</taxon>
        <taxon>Enoplea</taxon>
        <taxon>Dorylaimia</taxon>
        <taxon>Trichinellida</taxon>
        <taxon>Trichuridae</taxon>
        <taxon>Trichuris</taxon>
    </lineage>
</organism>
<dbReference type="WBParaSite" id="TMUE_1000003312.1">
    <property type="protein sequence ID" value="TMUE_1000003312.1"/>
    <property type="gene ID" value="WBGene00298681"/>
</dbReference>
<reference evidence="3" key="1">
    <citation type="submission" date="2019-12" db="UniProtKB">
        <authorList>
            <consortium name="WormBaseParasite"/>
        </authorList>
    </citation>
    <scope>IDENTIFICATION</scope>
</reference>
<evidence type="ECO:0000256" key="1">
    <source>
        <dbReference type="SAM" id="MobiDB-lite"/>
    </source>
</evidence>
<proteinExistence type="predicted"/>
<evidence type="ECO:0000313" key="2">
    <source>
        <dbReference type="Proteomes" id="UP000046395"/>
    </source>
</evidence>
<protein>
    <submittedName>
        <fullName evidence="3">Uncharacterized protein</fullName>
    </submittedName>
</protein>